<dbReference type="HOGENOM" id="CLU_3056090_0_0_1"/>
<dbReference type="GeneID" id="18918179"/>
<gene>
    <name evidence="2" type="ORF">PHACADRAFT_262092</name>
</gene>
<feature type="chain" id="PRO_5003884093" evidence="1">
    <location>
        <begin position="18"/>
        <end position="54"/>
    </location>
</feature>
<dbReference type="EMBL" id="JH930476">
    <property type="protein sequence ID" value="EKM51761.1"/>
    <property type="molecule type" value="Genomic_DNA"/>
</dbReference>
<keyword evidence="3" id="KW-1185">Reference proteome</keyword>
<dbReference type="AlphaFoldDB" id="K5UPN9"/>
<evidence type="ECO:0000313" key="3">
    <source>
        <dbReference type="Proteomes" id="UP000008370"/>
    </source>
</evidence>
<feature type="non-terminal residue" evidence="2">
    <location>
        <position position="54"/>
    </location>
</feature>
<name>K5UPN9_PHACS</name>
<feature type="signal peptide" evidence="1">
    <location>
        <begin position="1"/>
        <end position="17"/>
    </location>
</feature>
<dbReference type="KEGG" id="pco:PHACADRAFT_262092"/>
<accession>K5UPN9</accession>
<dbReference type="RefSeq" id="XP_007399560.1">
    <property type="nucleotide sequence ID" value="XM_007399498.1"/>
</dbReference>
<dbReference type="Proteomes" id="UP000008370">
    <property type="component" value="Unassembled WGS sequence"/>
</dbReference>
<proteinExistence type="predicted"/>
<keyword evidence="1" id="KW-0732">Signal</keyword>
<protein>
    <submittedName>
        <fullName evidence="2">Uncharacterized protein</fullName>
    </submittedName>
</protein>
<sequence length="54" mass="5705">MLLRLAIILAATTRGLAAILATATAVAPFASTIFSCYADYCPDVELKKEALISM</sequence>
<evidence type="ECO:0000313" key="2">
    <source>
        <dbReference type="EMBL" id="EKM51761.1"/>
    </source>
</evidence>
<reference evidence="2 3" key="1">
    <citation type="journal article" date="2012" name="BMC Genomics">
        <title>Comparative genomics of the white-rot fungi, Phanerochaete carnosa and P. chrysosporium, to elucidate the genetic basis of the distinct wood types they colonize.</title>
        <authorList>
            <person name="Suzuki H."/>
            <person name="MacDonald J."/>
            <person name="Syed K."/>
            <person name="Salamov A."/>
            <person name="Hori C."/>
            <person name="Aerts A."/>
            <person name="Henrissat B."/>
            <person name="Wiebenga A."/>
            <person name="vanKuyk P.A."/>
            <person name="Barry K."/>
            <person name="Lindquist E."/>
            <person name="LaButti K."/>
            <person name="Lapidus A."/>
            <person name="Lucas S."/>
            <person name="Coutinho P."/>
            <person name="Gong Y."/>
            <person name="Samejima M."/>
            <person name="Mahadevan R."/>
            <person name="Abou-Zaid M."/>
            <person name="de Vries R.P."/>
            <person name="Igarashi K."/>
            <person name="Yadav J.S."/>
            <person name="Grigoriev I.V."/>
            <person name="Master E.R."/>
        </authorList>
    </citation>
    <scope>NUCLEOTIDE SEQUENCE [LARGE SCALE GENOMIC DNA]</scope>
    <source>
        <strain evidence="2 3">HHB-10118-sp</strain>
    </source>
</reference>
<evidence type="ECO:0000256" key="1">
    <source>
        <dbReference type="SAM" id="SignalP"/>
    </source>
</evidence>
<dbReference type="InParanoid" id="K5UPN9"/>
<organism evidence="2 3">
    <name type="scientific">Phanerochaete carnosa (strain HHB-10118-sp)</name>
    <name type="common">White-rot fungus</name>
    <name type="synonym">Peniophora carnosa</name>
    <dbReference type="NCBI Taxonomy" id="650164"/>
    <lineage>
        <taxon>Eukaryota</taxon>
        <taxon>Fungi</taxon>
        <taxon>Dikarya</taxon>
        <taxon>Basidiomycota</taxon>
        <taxon>Agaricomycotina</taxon>
        <taxon>Agaricomycetes</taxon>
        <taxon>Polyporales</taxon>
        <taxon>Phanerochaetaceae</taxon>
        <taxon>Phanerochaete</taxon>
    </lineage>
</organism>